<gene>
    <name evidence="2" type="ORF">UFOPK3268_01066</name>
    <name evidence="3" type="ORF">UFOPK3752_00592</name>
    <name evidence="4" type="ORF">UFOPK4150_00631</name>
</gene>
<evidence type="ECO:0000313" key="2">
    <source>
        <dbReference type="EMBL" id="CAB4850758.1"/>
    </source>
</evidence>
<name>A0A6J7REE2_9ZZZZ</name>
<dbReference type="EMBL" id="CAFBIZ010000135">
    <property type="protein sequence ID" value="CAB4850758.1"/>
    <property type="molecule type" value="Genomic_DNA"/>
</dbReference>
<proteinExistence type="predicted"/>
<evidence type="ECO:0000313" key="3">
    <source>
        <dbReference type="EMBL" id="CAB4933603.1"/>
    </source>
</evidence>
<dbReference type="InterPro" id="IPR032710">
    <property type="entry name" value="NTF2-like_dom_sf"/>
</dbReference>
<feature type="domain" description="SnoaL-like" evidence="1">
    <location>
        <begin position="5"/>
        <end position="133"/>
    </location>
</feature>
<sequence>MTENDHRLVRNLYARYCHALDDCDEIALATCFSPDATVTVIETNLAVDAPPAPAPRVMETRAGIVTAMMQAARARVGYRHWVTNLHLDVVDDDHITGIADFQVVTERAVTESFGRDRDEIVRDPSGEWTFSSRLIDYRYRIIW</sequence>
<dbReference type="Pfam" id="PF13577">
    <property type="entry name" value="SnoaL_4"/>
    <property type="match status" value="1"/>
</dbReference>
<organism evidence="4">
    <name type="scientific">freshwater metagenome</name>
    <dbReference type="NCBI Taxonomy" id="449393"/>
    <lineage>
        <taxon>unclassified sequences</taxon>
        <taxon>metagenomes</taxon>
        <taxon>ecological metagenomes</taxon>
    </lineage>
</organism>
<dbReference type="EMBL" id="CAFBND010000016">
    <property type="protein sequence ID" value="CAB4933603.1"/>
    <property type="molecule type" value="Genomic_DNA"/>
</dbReference>
<reference evidence="4" key="1">
    <citation type="submission" date="2020-05" db="EMBL/GenBank/DDBJ databases">
        <authorList>
            <person name="Chiriac C."/>
            <person name="Salcher M."/>
            <person name="Ghai R."/>
            <person name="Kavagutti S V."/>
        </authorList>
    </citation>
    <scope>NUCLEOTIDE SEQUENCE</scope>
</reference>
<dbReference type="Gene3D" id="3.10.450.50">
    <property type="match status" value="1"/>
</dbReference>
<dbReference type="EMBL" id="CAFBPU010000010">
    <property type="protein sequence ID" value="CAB5027155.1"/>
    <property type="molecule type" value="Genomic_DNA"/>
</dbReference>
<protein>
    <submittedName>
        <fullName evidence="4">Unannotated protein</fullName>
    </submittedName>
</protein>
<evidence type="ECO:0000259" key="1">
    <source>
        <dbReference type="Pfam" id="PF13577"/>
    </source>
</evidence>
<accession>A0A6J7REE2</accession>
<dbReference type="AlphaFoldDB" id="A0A6J7REE2"/>
<evidence type="ECO:0000313" key="4">
    <source>
        <dbReference type="EMBL" id="CAB5027155.1"/>
    </source>
</evidence>
<dbReference type="InterPro" id="IPR037401">
    <property type="entry name" value="SnoaL-like"/>
</dbReference>
<dbReference type="SUPFAM" id="SSF54427">
    <property type="entry name" value="NTF2-like"/>
    <property type="match status" value="1"/>
</dbReference>